<organism evidence="1">
    <name type="scientific">Bacillus thuringiensis serovar chinensis CT-43</name>
    <dbReference type="NCBI Taxonomy" id="541229"/>
    <lineage>
        <taxon>Bacteria</taxon>
        <taxon>Bacillati</taxon>
        <taxon>Bacillota</taxon>
        <taxon>Bacilli</taxon>
        <taxon>Bacillales</taxon>
        <taxon>Bacillaceae</taxon>
        <taxon>Bacillus</taxon>
        <taxon>Bacillus cereus group</taxon>
    </lineage>
</organism>
<reference evidence="1" key="1">
    <citation type="journal article" date="2010" name="J. Biol. Chem.">
        <title>Genome-wide Screening Reveals the Genetic Determinants of an Antibiotic Insecticide in Bacillus thuringiensis.</title>
        <authorList>
            <person name="Liu X.Y."/>
            <person name="Ruan L.F."/>
            <person name="Hu Z.F."/>
            <person name="Peng D.H."/>
            <person name="Cao S.Y."/>
            <person name="Yu Z.N."/>
            <person name="Liu Y."/>
            <person name="Zheng J.S."/>
            <person name="Sun M."/>
        </authorList>
    </citation>
    <scope>NUCLEOTIDE SEQUENCE</scope>
    <source>
        <strain evidence="1">CT-43</strain>
        <plasmid evidence="1">pBMB0558</plasmid>
    </source>
</reference>
<accession>E7CGK7</accession>
<protein>
    <submittedName>
        <fullName evidence="1">Uncharacterized protein</fullName>
    </submittedName>
</protein>
<gene>
    <name evidence="1" type="ORF">pBMB0558_00420</name>
</gene>
<proteinExistence type="predicted"/>
<name>E7CGK7_BACTU</name>
<keyword evidence="1" id="KW-0614">Plasmid</keyword>
<dbReference type="EMBL" id="HM037272">
    <property type="protein sequence ID" value="ADU03146.1"/>
    <property type="molecule type" value="Genomic_DNA"/>
</dbReference>
<dbReference type="AlphaFoldDB" id="E7CGK7"/>
<sequence length="99" mass="11786">MNKFNEIRLLLCGHIHKVRALYFLFIFHFSLDFPKGWAKTPKLNKPESYIVWEEREGWLNVGNSSSVPGDPLESTCRHASLCKVNFRRDCFFFLRSKYR</sequence>
<geneLocation type="plasmid" evidence="1">
    <name>pBMB0558</name>
</geneLocation>
<evidence type="ECO:0000313" key="1">
    <source>
        <dbReference type="EMBL" id="ADU03146.1"/>
    </source>
</evidence>